<dbReference type="InterPro" id="IPR007534">
    <property type="entry name" value="LuxE"/>
</dbReference>
<dbReference type="EMBL" id="QLSZ01000005">
    <property type="protein sequence ID" value="RAR72509.1"/>
    <property type="molecule type" value="Genomic_DNA"/>
</dbReference>
<dbReference type="Gene3D" id="3.40.50.12780">
    <property type="entry name" value="N-terminal domain of ligase-like"/>
    <property type="match status" value="1"/>
</dbReference>
<dbReference type="InterPro" id="IPR042099">
    <property type="entry name" value="ANL_N_sf"/>
</dbReference>
<dbReference type="GO" id="GO:0008218">
    <property type="term" value="P:bioluminescence"/>
    <property type="evidence" value="ECO:0007669"/>
    <property type="project" value="InterPro"/>
</dbReference>
<gene>
    <name evidence="2" type="ORF">CLV55_10576</name>
</gene>
<name>A0A328YF17_9FLAO</name>
<proteinExistence type="predicted"/>
<keyword evidence="3" id="KW-1185">Reference proteome</keyword>
<feature type="domain" description="Acyl-protein synthetase LuxE" evidence="1">
    <location>
        <begin position="16"/>
        <end position="339"/>
    </location>
</feature>
<dbReference type="SUPFAM" id="SSF56801">
    <property type="entry name" value="Acetyl-CoA synthetase-like"/>
    <property type="match status" value="1"/>
</dbReference>
<dbReference type="AlphaFoldDB" id="A0A328YF17"/>
<evidence type="ECO:0000313" key="3">
    <source>
        <dbReference type="Proteomes" id="UP000248840"/>
    </source>
</evidence>
<dbReference type="Proteomes" id="UP000248840">
    <property type="component" value="Unassembled WGS sequence"/>
</dbReference>
<sequence>MELFLFSLLLHKLVSLITSQDIFTISNQKQFEKIALKVFRFQHENNAIYRAFCDLLKVEKGSVKSLQKIPFLPIQFFKSHHVLSSIEPVQETFTSSGTTGMITSKHLITDVSLYEESYRNAFSEFYGNIEDYAVLALLPSYLERTGSSLIYMVKDLIELSNNENSGFYLHNYDELILKLIELDNSGQNILLIGVTYALLDLIEKQKFQLKNTIIMETGGMKGKRKEIIREELHQILCDGFGVSVIHSEYGMTELLSQAYSLGNGIFECPNWMNILIRDTEDALSYIPAGKTGGINVIDLANINSCSFIATQDLGKKYPNNSFEVLGRFDNSDIRGCNLMVY</sequence>
<accession>A0A328YF17</accession>
<evidence type="ECO:0000259" key="1">
    <source>
        <dbReference type="Pfam" id="PF04443"/>
    </source>
</evidence>
<comment type="caution">
    <text evidence="2">The sequence shown here is derived from an EMBL/GenBank/DDBJ whole genome shotgun (WGS) entry which is preliminary data.</text>
</comment>
<dbReference type="Pfam" id="PF04443">
    <property type="entry name" value="LuxE"/>
    <property type="match status" value="1"/>
</dbReference>
<evidence type="ECO:0000313" key="2">
    <source>
        <dbReference type="EMBL" id="RAR72509.1"/>
    </source>
</evidence>
<dbReference type="GO" id="GO:0047474">
    <property type="term" value="F:long-chain fatty acid--protein ligase activity"/>
    <property type="evidence" value="ECO:0007669"/>
    <property type="project" value="InterPro"/>
</dbReference>
<organism evidence="2 3">
    <name type="scientific">Flavobacterium aciduliphilum</name>
    <dbReference type="NCBI Taxonomy" id="1101402"/>
    <lineage>
        <taxon>Bacteria</taxon>
        <taxon>Pseudomonadati</taxon>
        <taxon>Bacteroidota</taxon>
        <taxon>Flavobacteriia</taxon>
        <taxon>Flavobacteriales</taxon>
        <taxon>Flavobacteriaceae</taxon>
        <taxon>Flavobacterium</taxon>
    </lineage>
</organism>
<protein>
    <submittedName>
        <fullName evidence="2">Acyl-protein synthetase LuxE</fullName>
    </submittedName>
</protein>
<reference evidence="2 3" key="1">
    <citation type="submission" date="2018-06" db="EMBL/GenBank/DDBJ databases">
        <title>Genomic Encyclopedia of Archaeal and Bacterial Type Strains, Phase II (KMG-II): from individual species to whole genera.</title>
        <authorList>
            <person name="Goeker M."/>
        </authorList>
    </citation>
    <scope>NUCLEOTIDE SEQUENCE [LARGE SCALE GENOMIC DNA]</scope>
    <source>
        <strain evidence="2 3">DSM 25663</strain>
    </source>
</reference>